<feature type="transmembrane region" description="Helical" evidence="1">
    <location>
        <begin position="59"/>
        <end position="78"/>
    </location>
</feature>
<gene>
    <name evidence="2" type="ORF">ENN47_07880</name>
</gene>
<dbReference type="EMBL" id="DSBT01000225">
    <property type="protein sequence ID" value="HDP78087.1"/>
    <property type="molecule type" value="Genomic_DNA"/>
</dbReference>
<keyword evidence="1" id="KW-0812">Transmembrane</keyword>
<dbReference type="Proteomes" id="UP000886198">
    <property type="component" value="Unassembled WGS sequence"/>
</dbReference>
<protein>
    <submittedName>
        <fullName evidence="2">Uncharacterized protein</fullName>
    </submittedName>
</protein>
<comment type="caution">
    <text evidence="2">The sequence shown here is derived from an EMBL/GenBank/DDBJ whole genome shotgun (WGS) entry which is preliminary data.</text>
</comment>
<reference evidence="2" key="1">
    <citation type="journal article" date="2020" name="mSystems">
        <title>Genome- and Community-Level Interaction Insights into Carbon Utilization and Element Cycling Functions of Hydrothermarchaeota in Hydrothermal Sediment.</title>
        <authorList>
            <person name="Zhou Z."/>
            <person name="Liu Y."/>
            <person name="Xu W."/>
            <person name="Pan J."/>
            <person name="Luo Z.H."/>
            <person name="Li M."/>
        </authorList>
    </citation>
    <scope>NUCLEOTIDE SEQUENCE [LARGE SCALE GENOMIC DNA]</scope>
    <source>
        <strain evidence="2">SpSt-1179</strain>
    </source>
</reference>
<keyword evidence="1" id="KW-1133">Transmembrane helix</keyword>
<name>A0A7C1H838_9BACT</name>
<sequence length="155" mass="16527">MRKVLASIIAVLLFFSVLPGLTLRMGIEGPSILGLSFEMDSGLCFGFGAIPPITIFGPAGPWSFSFTGGYSYSLIILHKDRMEVSALMRGCLGAIISESFSLAAVLGVLLETKWNISPGLKAGVQLGLNLNMVQRITSPETNFVPMGQVGLVIDF</sequence>
<organism evidence="2">
    <name type="scientific">Mesotoga infera</name>
    <dbReference type="NCBI Taxonomy" id="1236046"/>
    <lineage>
        <taxon>Bacteria</taxon>
        <taxon>Thermotogati</taxon>
        <taxon>Thermotogota</taxon>
        <taxon>Thermotogae</taxon>
        <taxon>Kosmotogales</taxon>
        <taxon>Kosmotogaceae</taxon>
        <taxon>Mesotoga</taxon>
    </lineage>
</organism>
<accession>A0A7C1H838</accession>
<evidence type="ECO:0000313" key="2">
    <source>
        <dbReference type="EMBL" id="HDP78087.1"/>
    </source>
</evidence>
<evidence type="ECO:0000256" key="1">
    <source>
        <dbReference type="SAM" id="Phobius"/>
    </source>
</evidence>
<proteinExistence type="predicted"/>
<keyword evidence="1" id="KW-0472">Membrane</keyword>
<feature type="transmembrane region" description="Helical" evidence="1">
    <location>
        <begin position="90"/>
        <end position="110"/>
    </location>
</feature>
<dbReference type="AlphaFoldDB" id="A0A7C1H838"/>